<sequence length="201" mass="22622">MKAGRYVKPVDLSGVDIGEVCEQHIRGSWQISRCKRCKIQETQDSRPTSRSKPPSRHRARGPLSRPRRESLKDATQAAVEDAFNAQDPSHPSKDSNPQVSDSRHRWESVQASRQLKTPSIQDPRHREIQALFNLFKTSGGPVQAASKSRSSRRTTLSESLRESQDFKTGIIKNLGSRQDHAESRSSRQEPQTCFKPRVPGA</sequence>
<organism evidence="2 3">
    <name type="scientific">Mycena rosella</name>
    <name type="common">Pink bonnet</name>
    <name type="synonym">Agaricus rosellus</name>
    <dbReference type="NCBI Taxonomy" id="1033263"/>
    <lineage>
        <taxon>Eukaryota</taxon>
        <taxon>Fungi</taxon>
        <taxon>Dikarya</taxon>
        <taxon>Basidiomycota</taxon>
        <taxon>Agaricomycotina</taxon>
        <taxon>Agaricomycetes</taxon>
        <taxon>Agaricomycetidae</taxon>
        <taxon>Agaricales</taxon>
        <taxon>Marasmiineae</taxon>
        <taxon>Mycenaceae</taxon>
        <taxon>Mycena</taxon>
    </lineage>
</organism>
<reference evidence="2" key="1">
    <citation type="submission" date="2023-03" db="EMBL/GenBank/DDBJ databases">
        <title>Massive genome expansion in bonnet fungi (Mycena s.s.) driven by repeated elements and novel gene families across ecological guilds.</title>
        <authorList>
            <consortium name="Lawrence Berkeley National Laboratory"/>
            <person name="Harder C.B."/>
            <person name="Miyauchi S."/>
            <person name="Viragh M."/>
            <person name="Kuo A."/>
            <person name="Thoen E."/>
            <person name="Andreopoulos B."/>
            <person name="Lu D."/>
            <person name="Skrede I."/>
            <person name="Drula E."/>
            <person name="Henrissat B."/>
            <person name="Morin E."/>
            <person name="Kohler A."/>
            <person name="Barry K."/>
            <person name="LaButti K."/>
            <person name="Morin E."/>
            <person name="Salamov A."/>
            <person name="Lipzen A."/>
            <person name="Mereny Z."/>
            <person name="Hegedus B."/>
            <person name="Baldrian P."/>
            <person name="Stursova M."/>
            <person name="Weitz H."/>
            <person name="Taylor A."/>
            <person name="Grigoriev I.V."/>
            <person name="Nagy L.G."/>
            <person name="Martin F."/>
            <person name="Kauserud H."/>
        </authorList>
    </citation>
    <scope>NUCLEOTIDE SEQUENCE</scope>
    <source>
        <strain evidence="2">CBHHK067</strain>
    </source>
</reference>
<feature type="region of interest" description="Disordered" evidence="1">
    <location>
        <begin position="139"/>
        <end position="201"/>
    </location>
</feature>
<feature type="compositionally biased region" description="Polar residues" evidence="1">
    <location>
        <begin position="86"/>
        <end position="100"/>
    </location>
</feature>
<comment type="caution">
    <text evidence="2">The sequence shown here is derived from an EMBL/GenBank/DDBJ whole genome shotgun (WGS) entry which is preliminary data.</text>
</comment>
<feature type="region of interest" description="Disordered" evidence="1">
    <location>
        <begin position="40"/>
        <end position="124"/>
    </location>
</feature>
<dbReference type="EMBL" id="JARKIE010000166">
    <property type="protein sequence ID" value="KAJ7672796.1"/>
    <property type="molecule type" value="Genomic_DNA"/>
</dbReference>
<name>A0AAD7D0Y8_MYCRO</name>
<proteinExistence type="predicted"/>
<keyword evidence="3" id="KW-1185">Reference proteome</keyword>
<dbReference type="Proteomes" id="UP001221757">
    <property type="component" value="Unassembled WGS sequence"/>
</dbReference>
<protein>
    <submittedName>
        <fullName evidence="2">Uncharacterized protein</fullName>
    </submittedName>
</protein>
<dbReference type="AlphaFoldDB" id="A0AAD7D0Y8"/>
<accession>A0AAD7D0Y8</accession>
<feature type="compositionally biased region" description="Basic and acidic residues" evidence="1">
    <location>
        <begin position="177"/>
        <end position="187"/>
    </location>
</feature>
<evidence type="ECO:0000313" key="2">
    <source>
        <dbReference type="EMBL" id="KAJ7672796.1"/>
    </source>
</evidence>
<feature type="compositionally biased region" description="Polar residues" evidence="1">
    <location>
        <begin position="109"/>
        <end position="120"/>
    </location>
</feature>
<evidence type="ECO:0000313" key="3">
    <source>
        <dbReference type="Proteomes" id="UP001221757"/>
    </source>
</evidence>
<gene>
    <name evidence="2" type="ORF">B0H17DRAFT_179239</name>
</gene>
<evidence type="ECO:0000256" key="1">
    <source>
        <dbReference type="SAM" id="MobiDB-lite"/>
    </source>
</evidence>